<accession>A0A3D8STX2</accession>
<dbReference type="InterPro" id="IPR027417">
    <property type="entry name" value="P-loop_NTPase"/>
</dbReference>
<dbReference type="OrthoDB" id="5426988at2759"/>
<protein>
    <submittedName>
        <fullName evidence="1">Uncharacterized protein</fullName>
    </submittedName>
</protein>
<evidence type="ECO:0000313" key="2">
    <source>
        <dbReference type="Proteomes" id="UP000256645"/>
    </source>
</evidence>
<name>A0A3D8STX2_9HELO</name>
<reference evidence="1 2" key="1">
    <citation type="journal article" date="2018" name="IMA Fungus">
        <title>IMA Genome-F 9: Draft genome sequence of Annulohypoxylon stygium, Aspergillus mulundensis, Berkeleyomyces basicola (syn. Thielaviopsis basicola), Ceratocystis smalleyi, two Cercospora beticola strains, Coleophoma cylindrospora, Fusarium fracticaudum, Phialophora cf. hyalina, and Morchella septimelata.</title>
        <authorList>
            <person name="Wingfield B.D."/>
            <person name="Bills G.F."/>
            <person name="Dong Y."/>
            <person name="Huang W."/>
            <person name="Nel W.J."/>
            <person name="Swalarsk-Parry B.S."/>
            <person name="Vaghefi N."/>
            <person name="Wilken P.M."/>
            <person name="An Z."/>
            <person name="de Beer Z.W."/>
            <person name="De Vos L."/>
            <person name="Chen L."/>
            <person name="Duong T.A."/>
            <person name="Gao Y."/>
            <person name="Hammerbacher A."/>
            <person name="Kikkert J.R."/>
            <person name="Li Y."/>
            <person name="Li H."/>
            <person name="Li K."/>
            <person name="Li Q."/>
            <person name="Liu X."/>
            <person name="Ma X."/>
            <person name="Naidoo K."/>
            <person name="Pethybridge S.J."/>
            <person name="Sun J."/>
            <person name="Steenkamp E.T."/>
            <person name="van der Nest M.A."/>
            <person name="van Wyk S."/>
            <person name="Wingfield M.J."/>
            <person name="Xiong C."/>
            <person name="Yue Q."/>
            <person name="Zhang X."/>
        </authorList>
    </citation>
    <scope>NUCLEOTIDE SEQUENCE [LARGE SCALE GENOMIC DNA]</scope>
    <source>
        <strain evidence="1 2">BP6252</strain>
    </source>
</reference>
<evidence type="ECO:0000313" key="1">
    <source>
        <dbReference type="EMBL" id="RDW89763.1"/>
    </source>
</evidence>
<gene>
    <name evidence="1" type="ORF">BP6252_01795</name>
</gene>
<dbReference type="SUPFAM" id="SSF52540">
    <property type="entry name" value="P-loop containing nucleoside triphosphate hydrolases"/>
    <property type="match status" value="1"/>
</dbReference>
<dbReference type="STRING" id="1849047.A0A3D8STX2"/>
<keyword evidence="2" id="KW-1185">Reference proteome</keyword>
<comment type="caution">
    <text evidence="1">The sequence shown here is derived from an EMBL/GenBank/DDBJ whole genome shotgun (WGS) entry which is preliminary data.</text>
</comment>
<dbReference type="EMBL" id="PDLM01000001">
    <property type="protein sequence ID" value="RDW89763.1"/>
    <property type="molecule type" value="Genomic_DNA"/>
</dbReference>
<dbReference type="Proteomes" id="UP000256645">
    <property type="component" value="Unassembled WGS sequence"/>
</dbReference>
<proteinExistence type="predicted"/>
<dbReference type="AlphaFoldDB" id="A0A3D8STX2"/>
<dbReference type="Gene3D" id="3.40.50.300">
    <property type="entry name" value="P-loop containing nucleotide triphosphate hydrolases"/>
    <property type="match status" value="1"/>
</dbReference>
<organism evidence="1 2">
    <name type="scientific">Coleophoma cylindrospora</name>
    <dbReference type="NCBI Taxonomy" id="1849047"/>
    <lineage>
        <taxon>Eukaryota</taxon>
        <taxon>Fungi</taxon>
        <taxon>Dikarya</taxon>
        <taxon>Ascomycota</taxon>
        <taxon>Pezizomycotina</taxon>
        <taxon>Leotiomycetes</taxon>
        <taxon>Helotiales</taxon>
        <taxon>Dermateaceae</taxon>
        <taxon>Coleophoma</taxon>
    </lineage>
</organism>
<sequence>MVPRPIVHINGYPGVGKLTVARQLAKLSSPFDGKLVHNHLLINPADAILSRTQPGYQSLRQAIRAAVFSALVHEPATYDSLYIFTDFQTQDEVGTSACAEYARAAAARRCTFIPVVMTCAIHENLDRLVSTERAAHSKLTDVELVTKFREEEDVYLFEGHPDFLQLDVTNLEPEAAARCILEHVLKRCPEMTKKEEDIVERLS</sequence>